<organism evidence="1 2">
    <name type="scientific">Christiangramia lutea</name>
    <dbReference type="NCBI Taxonomy" id="1607951"/>
    <lineage>
        <taxon>Bacteria</taxon>
        <taxon>Pseudomonadati</taxon>
        <taxon>Bacteroidota</taxon>
        <taxon>Flavobacteriia</taxon>
        <taxon>Flavobacteriales</taxon>
        <taxon>Flavobacteriaceae</taxon>
        <taxon>Christiangramia</taxon>
    </lineage>
</organism>
<evidence type="ECO:0000313" key="2">
    <source>
        <dbReference type="Proteomes" id="UP001139226"/>
    </source>
</evidence>
<gene>
    <name evidence="1" type="ORF">ML462_07375</name>
</gene>
<protein>
    <submittedName>
        <fullName evidence="1">Uncharacterized protein</fullName>
    </submittedName>
</protein>
<dbReference type="AlphaFoldDB" id="A0A9X1V227"/>
<dbReference type="RefSeq" id="WP_240713164.1">
    <property type="nucleotide sequence ID" value="NZ_JAKVTV010000002.1"/>
</dbReference>
<comment type="caution">
    <text evidence="1">The sequence shown here is derived from an EMBL/GenBank/DDBJ whole genome shotgun (WGS) entry which is preliminary data.</text>
</comment>
<evidence type="ECO:0000313" key="1">
    <source>
        <dbReference type="EMBL" id="MCH4822992.1"/>
    </source>
</evidence>
<keyword evidence="2" id="KW-1185">Reference proteome</keyword>
<proteinExistence type="predicted"/>
<accession>A0A9X1V227</accession>
<reference evidence="1" key="1">
    <citation type="submission" date="2022-03" db="EMBL/GenBank/DDBJ databases">
        <title>Gramella crocea sp. nov., isolated from activated sludge of a seafood processing plant.</title>
        <authorList>
            <person name="Zhang X."/>
        </authorList>
    </citation>
    <scope>NUCLEOTIDE SEQUENCE</scope>
    <source>
        <strain evidence="1">YJ019</strain>
    </source>
</reference>
<sequence length="106" mass="12545">MTEHDFITKLNNILQQQTNHAMAFKDVVFEHRENLEDRTHKIYEKVYEFRDKDLPAKTTNLIIDAYSDLISSYMDLFDKSLYHISPAIENVTEFTEVLTERMNALS</sequence>
<name>A0A9X1V227_9FLAO</name>
<dbReference type="EMBL" id="JAKVTV010000002">
    <property type="protein sequence ID" value="MCH4822992.1"/>
    <property type="molecule type" value="Genomic_DNA"/>
</dbReference>
<dbReference type="Proteomes" id="UP001139226">
    <property type="component" value="Unassembled WGS sequence"/>
</dbReference>